<dbReference type="GO" id="GO:0004721">
    <property type="term" value="F:phosphoprotein phosphatase activity"/>
    <property type="evidence" value="ECO:0007669"/>
    <property type="project" value="TreeGrafter"/>
</dbReference>
<dbReference type="EMBL" id="NGKC01000009">
    <property type="protein sequence ID" value="RSU11158.1"/>
    <property type="molecule type" value="Genomic_DNA"/>
</dbReference>
<dbReference type="GO" id="GO:0005886">
    <property type="term" value="C:plasma membrane"/>
    <property type="evidence" value="ECO:0007669"/>
    <property type="project" value="TreeGrafter"/>
</dbReference>
<name>A0A430ASX2_9ENTE</name>
<evidence type="ECO:0000313" key="9">
    <source>
        <dbReference type="EMBL" id="RSU11158.1"/>
    </source>
</evidence>
<dbReference type="InterPro" id="IPR036890">
    <property type="entry name" value="HATPase_C_sf"/>
</dbReference>
<comment type="caution">
    <text evidence="9">The sequence shown here is derived from an EMBL/GenBank/DDBJ whole genome shotgun (WGS) entry which is preliminary data.</text>
</comment>
<dbReference type="Gene3D" id="3.30.565.10">
    <property type="entry name" value="Histidine kinase-like ATPase, C-terminal domain"/>
    <property type="match status" value="1"/>
</dbReference>
<keyword evidence="7" id="KW-0902">Two-component regulatory system</keyword>
<evidence type="ECO:0000256" key="1">
    <source>
        <dbReference type="ARBA" id="ARBA00000085"/>
    </source>
</evidence>
<evidence type="ECO:0000256" key="2">
    <source>
        <dbReference type="ARBA" id="ARBA00004370"/>
    </source>
</evidence>
<keyword evidence="6" id="KW-0418">Kinase</keyword>
<dbReference type="AlphaFoldDB" id="A0A430ASX2"/>
<dbReference type="SMART" id="SM00387">
    <property type="entry name" value="HATPase_c"/>
    <property type="match status" value="1"/>
</dbReference>
<protein>
    <recommendedName>
        <fullName evidence="3">histidine kinase</fullName>
        <ecNumber evidence="3">2.7.13.3</ecNumber>
    </recommendedName>
</protein>
<comment type="catalytic activity">
    <reaction evidence="1">
        <text>ATP + protein L-histidine = ADP + protein N-phospho-L-histidine.</text>
        <dbReference type="EC" id="2.7.13.3"/>
    </reaction>
</comment>
<dbReference type="Pfam" id="PF02518">
    <property type="entry name" value="HATPase_c"/>
    <property type="match status" value="1"/>
</dbReference>
<comment type="subcellular location">
    <subcellularLocation>
        <location evidence="2">Membrane</location>
    </subcellularLocation>
</comment>
<dbReference type="InterPro" id="IPR036097">
    <property type="entry name" value="HisK_dim/P_sf"/>
</dbReference>
<dbReference type="SUPFAM" id="SSF47384">
    <property type="entry name" value="Homodimeric domain of signal transducing histidine kinase"/>
    <property type="match status" value="1"/>
</dbReference>
<dbReference type="SMART" id="SM00388">
    <property type="entry name" value="HisKA"/>
    <property type="match status" value="1"/>
</dbReference>
<dbReference type="InterPro" id="IPR005467">
    <property type="entry name" value="His_kinase_dom"/>
</dbReference>
<evidence type="ECO:0000256" key="6">
    <source>
        <dbReference type="ARBA" id="ARBA00022777"/>
    </source>
</evidence>
<dbReference type="CDD" id="cd00075">
    <property type="entry name" value="HATPase"/>
    <property type="match status" value="1"/>
</dbReference>
<dbReference type="Pfam" id="PF00512">
    <property type="entry name" value="HisKA"/>
    <property type="match status" value="1"/>
</dbReference>
<dbReference type="RefSeq" id="WP_126813916.1">
    <property type="nucleotide sequence ID" value="NZ_NGKC01000009.1"/>
</dbReference>
<evidence type="ECO:0000256" key="4">
    <source>
        <dbReference type="ARBA" id="ARBA00022553"/>
    </source>
</evidence>
<reference evidence="9 10" key="1">
    <citation type="submission" date="2017-05" db="EMBL/GenBank/DDBJ databases">
        <title>Vagococcus spp. assemblies.</title>
        <authorList>
            <person name="Gulvik C.A."/>
        </authorList>
    </citation>
    <scope>NUCLEOTIDE SEQUENCE [LARGE SCALE GENOMIC DNA]</scope>
    <source>
        <strain evidence="9 10">LMG 24798</strain>
    </source>
</reference>
<sequence length="300" mass="33401">MMPLMFVVAALVMGMSLIWQRFVHKKRENELIDNLQTMVASAANGTLQLNSLEETKLSSLENSLYMYLMRSRVISTKLAEQKESMQRLISDVSHQCTTPISNIVLYSELLKETEAGQCDRISLIHQQAEKLDFLIKTLVKMSRMENGVIQPVLKQQPVQPLFTALQLQFQSVAERRGVTLRIEPTDSTALFDKKWTGEALANIVDNALKYSAAGGKVKVSAVSYSLFSKICIADDGPGIAEEEQNLIFQRFYRSDSAAETDGIGVGLSLARQIMKAQGGYIRVSSKENHGAVFSVFLPND</sequence>
<evidence type="ECO:0000256" key="3">
    <source>
        <dbReference type="ARBA" id="ARBA00012438"/>
    </source>
</evidence>
<dbReference type="GO" id="GO:0016036">
    <property type="term" value="P:cellular response to phosphate starvation"/>
    <property type="evidence" value="ECO:0007669"/>
    <property type="project" value="TreeGrafter"/>
</dbReference>
<dbReference type="Gene3D" id="1.10.287.130">
    <property type="match status" value="1"/>
</dbReference>
<evidence type="ECO:0000256" key="5">
    <source>
        <dbReference type="ARBA" id="ARBA00022679"/>
    </source>
</evidence>
<dbReference type="PRINTS" id="PR00344">
    <property type="entry name" value="BCTRLSENSOR"/>
</dbReference>
<dbReference type="GO" id="GO:0000155">
    <property type="term" value="F:phosphorelay sensor kinase activity"/>
    <property type="evidence" value="ECO:0007669"/>
    <property type="project" value="InterPro"/>
</dbReference>
<dbReference type="InterPro" id="IPR003661">
    <property type="entry name" value="HisK_dim/P_dom"/>
</dbReference>
<keyword evidence="10" id="KW-1185">Reference proteome</keyword>
<dbReference type="CDD" id="cd00082">
    <property type="entry name" value="HisKA"/>
    <property type="match status" value="1"/>
</dbReference>
<evidence type="ECO:0000256" key="7">
    <source>
        <dbReference type="ARBA" id="ARBA00023012"/>
    </source>
</evidence>
<feature type="domain" description="Histidine kinase" evidence="8">
    <location>
        <begin position="91"/>
        <end position="300"/>
    </location>
</feature>
<accession>A0A430ASX2</accession>
<proteinExistence type="predicted"/>
<evidence type="ECO:0000259" key="8">
    <source>
        <dbReference type="PROSITE" id="PS50109"/>
    </source>
</evidence>
<dbReference type="InterPro" id="IPR004358">
    <property type="entry name" value="Sig_transdc_His_kin-like_C"/>
</dbReference>
<gene>
    <name evidence="9" type="ORF">CBF27_08635</name>
</gene>
<dbReference type="PANTHER" id="PTHR45453:SF1">
    <property type="entry name" value="PHOSPHATE REGULON SENSOR PROTEIN PHOR"/>
    <property type="match status" value="1"/>
</dbReference>
<keyword evidence="4" id="KW-0597">Phosphoprotein</keyword>
<dbReference type="PANTHER" id="PTHR45453">
    <property type="entry name" value="PHOSPHATE REGULON SENSOR PROTEIN PHOR"/>
    <property type="match status" value="1"/>
</dbReference>
<dbReference type="InterPro" id="IPR050351">
    <property type="entry name" value="BphY/WalK/GraS-like"/>
</dbReference>
<dbReference type="Proteomes" id="UP000286773">
    <property type="component" value="Unassembled WGS sequence"/>
</dbReference>
<dbReference type="OrthoDB" id="9813151at2"/>
<organism evidence="9 10">
    <name type="scientific">Vagococcus acidifermentans</name>
    <dbReference type="NCBI Taxonomy" id="564710"/>
    <lineage>
        <taxon>Bacteria</taxon>
        <taxon>Bacillati</taxon>
        <taxon>Bacillota</taxon>
        <taxon>Bacilli</taxon>
        <taxon>Lactobacillales</taxon>
        <taxon>Enterococcaceae</taxon>
        <taxon>Vagococcus</taxon>
    </lineage>
</organism>
<dbReference type="EC" id="2.7.13.3" evidence="3"/>
<dbReference type="SUPFAM" id="SSF55874">
    <property type="entry name" value="ATPase domain of HSP90 chaperone/DNA topoisomerase II/histidine kinase"/>
    <property type="match status" value="1"/>
</dbReference>
<dbReference type="PROSITE" id="PS50109">
    <property type="entry name" value="HIS_KIN"/>
    <property type="match status" value="1"/>
</dbReference>
<evidence type="ECO:0000313" key="10">
    <source>
        <dbReference type="Proteomes" id="UP000286773"/>
    </source>
</evidence>
<keyword evidence="5" id="KW-0808">Transferase</keyword>
<dbReference type="InterPro" id="IPR003594">
    <property type="entry name" value="HATPase_dom"/>
</dbReference>